<keyword evidence="7" id="KW-1185">Reference proteome</keyword>
<sequence length="399" mass="43380">MKHMAQVAYLIAMSIFIGIAVGAFETLFGKVIVELSAFRLTHFYYLVPFLPVAGMIFVYFLYKYGKTSNKGIALLFLVDQGKEDKIPLRLVPFALLGTWMTHLFGGSAGREGVAVQIGGTIANWFDRTFKLAQNAGDIIVIGVAAGFAGLFGTPIAATFFAMEMLEKGKLRYQVMVPTFIAAFVSSSTSEYLGLKTFKMPLHLHVELDYILLLKLCVIGIIFGFVGASFGRILVKSKHYFAEKIPNPVIRIGLGGIAVALCIILLHEGRYAGTGSNLILASFGSEKVYIYDWLLKMSLTILTVGVGFWGGEVTPLFSIGASLGAVIAHVVGLPIPFAAALGYTSVFGSATNTLIAPIFIGGEIFGFEYTPYFVITSAVAYVFSRHHSIYPLQIIDNRNL</sequence>
<dbReference type="Gene3D" id="1.10.3080.10">
    <property type="entry name" value="Clc chloride channel"/>
    <property type="match status" value="1"/>
</dbReference>
<dbReference type="InterPro" id="IPR014743">
    <property type="entry name" value="Cl-channel_core"/>
</dbReference>
<dbReference type="AlphaFoldDB" id="A0A3N4GCP6"/>
<feature type="transmembrane region" description="Helical" evidence="5">
    <location>
        <begin position="174"/>
        <end position="194"/>
    </location>
</feature>
<dbReference type="PRINTS" id="PR00762">
    <property type="entry name" value="CLCHANNEL"/>
</dbReference>
<evidence type="ECO:0000313" key="7">
    <source>
        <dbReference type="Proteomes" id="UP000273977"/>
    </source>
</evidence>
<evidence type="ECO:0000256" key="4">
    <source>
        <dbReference type="ARBA" id="ARBA00023136"/>
    </source>
</evidence>
<keyword evidence="2 5" id="KW-0812">Transmembrane</keyword>
<dbReference type="GO" id="GO:0015108">
    <property type="term" value="F:chloride transmembrane transporter activity"/>
    <property type="evidence" value="ECO:0007669"/>
    <property type="project" value="InterPro"/>
</dbReference>
<proteinExistence type="predicted"/>
<dbReference type="EMBL" id="RKMG01000013">
    <property type="protein sequence ID" value="RPA60583.1"/>
    <property type="molecule type" value="Genomic_DNA"/>
</dbReference>
<feature type="transmembrane region" description="Helical" evidence="5">
    <location>
        <begin position="7"/>
        <end position="24"/>
    </location>
</feature>
<feature type="transmembrane region" description="Helical" evidence="5">
    <location>
        <begin position="248"/>
        <end position="267"/>
    </location>
</feature>
<feature type="transmembrane region" description="Helical" evidence="5">
    <location>
        <begin position="354"/>
        <end position="382"/>
    </location>
</feature>
<dbReference type="OrthoDB" id="9767361at2"/>
<keyword evidence="3 5" id="KW-1133">Transmembrane helix</keyword>
<protein>
    <submittedName>
        <fullName evidence="6">Voltage-gated chloride channel protein</fullName>
    </submittedName>
</protein>
<evidence type="ECO:0000256" key="2">
    <source>
        <dbReference type="ARBA" id="ARBA00022692"/>
    </source>
</evidence>
<name>A0A3N4GCP6_9LACT</name>
<reference evidence="6 7" key="1">
    <citation type="submission" date="2018-11" db="EMBL/GenBank/DDBJ databases">
        <title>Aerococcus sp. SJQ22, whole genome shotgun sequence.</title>
        <authorList>
            <person name="Sun L."/>
            <person name="Gao X."/>
            <person name="Chen W."/>
            <person name="Huang K."/>
        </authorList>
    </citation>
    <scope>NUCLEOTIDE SEQUENCE [LARGE SCALE GENOMIC DNA]</scope>
    <source>
        <strain evidence="6 7">SJQ22</strain>
    </source>
</reference>
<organism evidence="6 7">
    <name type="scientific">Aerococcus agrisoli</name>
    <dbReference type="NCBI Taxonomy" id="2487350"/>
    <lineage>
        <taxon>Bacteria</taxon>
        <taxon>Bacillati</taxon>
        <taxon>Bacillota</taxon>
        <taxon>Bacilli</taxon>
        <taxon>Lactobacillales</taxon>
        <taxon>Aerococcaceae</taxon>
        <taxon>Aerococcus</taxon>
    </lineage>
</organism>
<feature type="transmembrane region" description="Helical" evidence="5">
    <location>
        <begin position="287"/>
        <end position="308"/>
    </location>
</feature>
<dbReference type="InterPro" id="IPR050368">
    <property type="entry name" value="ClC-type_chloride_channel"/>
</dbReference>
<keyword evidence="4 5" id="KW-0472">Membrane</keyword>
<gene>
    <name evidence="6" type="ORF">EF384_05280</name>
</gene>
<evidence type="ECO:0000256" key="3">
    <source>
        <dbReference type="ARBA" id="ARBA00022989"/>
    </source>
</evidence>
<evidence type="ECO:0000313" key="6">
    <source>
        <dbReference type="EMBL" id="RPA60583.1"/>
    </source>
</evidence>
<dbReference type="GO" id="GO:0016020">
    <property type="term" value="C:membrane"/>
    <property type="evidence" value="ECO:0007669"/>
    <property type="project" value="UniProtKB-SubCell"/>
</dbReference>
<dbReference type="PANTHER" id="PTHR43427">
    <property type="entry name" value="CHLORIDE CHANNEL PROTEIN CLC-E"/>
    <property type="match status" value="1"/>
</dbReference>
<feature type="transmembrane region" description="Helical" evidence="5">
    <location>
        <begin position="209"/>
        <end position="227"/>
    </location>
</feature>
<comment type="caution">
    <text evidence="6">The sequence shown here is derived from an EMBL/GenBank/DDBJ whole genome shotgun (WGS) entry which is preliminary data.</text>
</comment>
<feature type="transmembrane region" description="Helical" evidence="5">
    <location>
        <begin position="315"/>
        <end position="342"/>
    </location>
</feature>
<feature type="transmembrane region" description="Helical" evidence="5">
    <location>
        <begin position="138"/>
        <end position="162"/>
    </location>
</feature>
<dbReference type="Proteomes" id="UP000273977">
    <property type="component" value="Unassembled WGS sequence"/>
</dbReference>
<evidence type="ECO:0000256" key="5">
    <source>
        <dbReference type="SAM" id="Phobius"/>
    </source>
</evidence>
<dbReference type="Pfam" id="PF00654">
    <property type="entry name" value="Voltage_CLC"/>
    <property type="match status" value="1"/>
</dbReference>
<comment type="subcellular location">
    <subcellularLocation>
        <location evidence="1">Membrane</location>
        <topology evidence="1">Multi-pass membrane protein</topology>
    </subcellularLocation>
</comment>
<evidence type="ECO:0000256" key="1">
    <source>
        <dbReference type="ARBA" id="ARBA00004141"/>
    </source>
</evidence>
<feature type="transmembrane region" description="Helical" evidence="5">
    <location>
        <begin position="44"/>
        <end position="65"/>
    </location>
</feature>
<dbReference type="InterPro" id="IPR001807">
    <property type="entry name" value="ClC"/>
</dbReference>
<dbReference type="PANTHER" id="PTHR43427:SF12">
    <property type="entry name" value="CHLORIDE TRANSPORTER"/>
    <property type="match status" value="1"/>
</dbReference>
<dbReference type="SUPFAM" id="SSF81340">
    <property type="entry name" value="Clc chloride channel"/>
    <property type="match status" value="1"/>
</dbReference>
<accession>A0A3N4GCP6</accession>